<evidence type="ECO:0000313" key="3">
    <source>
        <dbReference type="Proteomes" id="UP001295444"/>
    </source>
</evidence>
<gene>
    <name evidence="2" type="ORF">PECUL_23A008508</name>
</gene>
<accession>A0AAD1W634</accession>
<feature type="region of interest" description="Disordered" evidence="1">
    <location>
        <begin position="1"/>
        <end position="23"/>
    </location>
</feature>
<sequence>AKPYSATEAGCTGNERSPNMAAEREVLPTPAHSGTKMGAVKIRHLDSQPVRGPCGSHTYEDCLPDKAFQVTAGHGYTHHFAAPAASAWAHTPDDCGT</sequence>
<feature type="non-terminal residue" evidence="2">
    <location>
        <position position="1"/>
    </location>
</feature>
<dbReference type="AlphaFoldDB" id="A0AAD1W634"/>
<keyword evidence="3" id="KW-1185">Reference proteome</keyword>
<proteinExistence type="predicted"/>
<name>A0AAD1W634_PELCU</name>
<reference evidence="2" key="1">
    <citation type="submission" date="2022-03" db="EMBL/GenBank/DDBJ databases">
        <authorList>
            <person name="Alioto T."/>
            <person name="Alioto T."/>
            <person name="Gomez Garrido J."/>
        </authorList>
    </citation>
    <scope>NUCLEOTIDE SEQUENCE</scope>
</reference>
<protein>
    <submittedName>
        <fullName evidence="2">Uncharacterized protein</fullName>
    </submittedName>
</protein>
<evidence type="ECO:0000256" key="1">
    <source>
        <dbReference type="SAM" id="MobiDB-lite"/>
    </source>
</evidence>
<feature type="non-terminal residue" evidence="2">
    <location>
        <position position="97"/>
    </location>
</feature>
<organism evidence="2 3">
    <name type="scientific">Pelobates cultripes</name>
    <name type="common">Western spadefoot toad</name>
    <dbReference type="NCBI Taxonomy" id="61616"/>
    <lineage>
        <taxon>Eukaryota</taxon>
        <taxon>Metazoa</taxon>
        <taxon>Chordata</taxon>
        <taxon>Craniata</taxon>
        <taxon>Vertebrata</taxon>
        <taxon>Euteleostomi</taxon>
        <taxon>Amphibia</taxon>
        <taxon>Batrachia</taxon>
        <taxon>Anura</taxon>
        <taxon>Pelobatoidea</taxon>
        <taxon>Pelobatidae</taxon>
        <taxon>Pelobates</taxon>
    </lineage>
</organism>
<evidence type="ECO:0000313" key="2">
    <source>
        <dbReference type="EMBL" id="CAH2285798.1"/>
    </source>
</evidence>
<dbReference type="Proteomes" id="UP001295444">
    <property type="component" value="Chromosome 04"/>
</dbReference>
<dbReference type="EMBL" id="OW240915">
    <property type="protein sequence ID" value="CAH2285798.1"/>
    <property type="molecule type" value="Genomic_DNA"/>
</dbReference>